<dbReference type="EMBL" id="VMRY01000072">
    <property type="protein sequence ID" value="TVT52270.1"/>
    <property type="molecule type" value="Genomic_DNA"/>
</dbReference>
<dbReference type="AlphaFoldDB" id="A0A558CU29"/>
<dbReference type="InterPro" id="IPR039498">
    <property type="entry name" value="NTP_transf_5"/>
</dbReference>
<name>A0A558CU29_9GAMM</name>
<sequence length="381" mass="45030">MNLVVQALVNHQSVKNLTDTQWDLFIRQARSSELLAHFYHRFSAEGIFSSIPEKPRNHLISDEILATRQHEAARWEILQIYQALEPIGIPVLLLKGAAYLQAELPPAPGRFFSDIDILVPRTVISEVEEKLHQWGWLTTHHDDYDQRYYRKWMHEIPPLQHVGRHSTIDVHHNILPLTARLHPDPEKMIQASVQIDEEFELYTLCPADMILHSATHLFHDGELEHGLRDLVDLDQLFRHFGEDSNFWEILINRANEIDLSRPLFYALRYTSKILNTPIPLNALQSKLLDKPIYPVRYFMDRLFLRALAPAHKSCSDWFTGIARWFLYIRSHYLRMPLHLLIPHLFYKAYVRPYKEWRENRKNVLSNKPEKKESESEIDIFE</sequence>
<gene>
    <name evidence="1" type="ORF">FHK82_13955</name>
</gene>
<evidence type="ECO:0000313" key="1">
    <source>
        <dbReference type="EMBL" id="TVT52270.1"/>
    </source>
</evidence>
<proteinExistence type="predicted"/>
<reference evidence="1 2" key="1">
    <citation type="submission" date="2019-07" db="EMBL/GenBank/DDBJ databases">
        <title>The pathways for chlorine oxyanion respiration interact through the shared metabolite chlorate.</title>
        <authorList>
            <person name="Barnum T.P."/>
            <person name="Cheng Y."/>
            <person name="Hill K.A."/>
            <person name="Lucas L.N."/>
            <person name="Carlson H.K."/>
            <person name="Coates J.D."/>
        </authorList>
    </citation>
    <scope>NUCLEOTIDE SEQUENCE [LARGE SCALE GENOMIC DNA]</scope>
    <source>
        <strain evidence="1">BK-3</strain>
    </source>
</reference>
<organism evidence="1 2">
    <name type="scientific">Sedimenticola thiotaurini</name>
    <dbReference type="NCBI Taxonomy" id="1543721"/>
    <lineage>
        <taxon>Bacteria</taxon>
        <taxon>Pseudomonadati</taxon>
        <taxon>Pseudomonadota</taxon>
        <taxon>Gammaproteobacteria</taxon>
        <taxon>Chromatiales</taxon>
        <taxon>Sedimenticolaceae</taxon>
        <taxon>Sedimenticola</taxon>
    </lineage>
</organism>
<dbReference type="GO" id="GO:0016740">
    <property type="term" value="F:transferase activity"/>
    <property type="evidence" value="ECO:0007669"/>
    <property type="project" value="UniProtKB-KW"/>
</dbReference>
<accession>A0A558CU29</accession>
<evidence type="ECO:0000313" key="2">
    <source>
        <dbReference type="Proteomes" id="UP000317355"/>
    </source>
</evidence>
<comment type="caution">
    <text evidence="1">The sequence shown here is derived from an EMBL/GenBank/DDBJ whole genome shotgun (WGS) entry which is preliminary data.</text>
</comment>
<protein>
    <submittedName>
        <fullName evidence="1">Nucleotidyltransferase family protein</fullName>
    </submittedName>
</protein>
<keyword evidence="1" id="KW-0808">Transferase</keyword>
<dbReference type="Pfam" id="PF14907">
    <property type="entry name" value="NTP_transf_5"/>
    <property type="match status" value="1"/>
</dbReference>
<dbReference type="Proteomes" id="UP000317355">
    <property type="component" value="Unassembled WGS sequence"/>
</dbReference>